<evidence type="ECO:0000313" key="3">
    <source>
        <dbReference type="Proteomes" id="UP000318297"/>
    </source>
</evidence>
<protein>
    <submittedName>
        <fullName evidence="2">Uncharacterized protein DUF955</fullName>
    </submittedName>
</protein>
<keyword evidence="3" id="KW-1185">Reference proteome</keyword>
<dbReference type="Proteomes" id="UP000318297">
    <property type="component" value="Unassembled WGS sequence"/>
</dbReference>
<dbReference type="Pfam" id="PF06114">
    <property type="entry name" value="Peptidase_M78"/>
    <property type="match status" value="1"/>
</dbReference>
<proteinExistence type="predicted"/>
<name>A0A561EAF1_9MICO</name>
<dbReference type="PANTHER" id="PTHR43236:SF2">
    <property type="entry name" value="BLL0069 PROTEIN"/>
    <property type="match status" value="1"/>
</dbReference>
<dbReference type="AlphaFoldDB" id="A0A561EAF1"/>
<dbReference type="PANTHER" id="PTHR43236">
    <property type="entry name" value="ANTITOXIN HIGA1"/>
    <property type="match status" value="1"/>
</dbReference>
<reference evidence="2 3" key="1">
    <citation type="submission" date="2019-06" db="EMBL/GenBank/DDBJ databases">
        <title>Sequencing the genomes of 1000 actinobacteria strains.</title>
        <authorList>
            <person name="Klenk H.-P."/>
        </authorList>
    </citation>
    <scope>NUCLEOTIDE SEQUENCE [LARGE SCALE GENOMIC DNA]</scope>
    <source>
        <strain evidence="2 3">DSM 19560</strain>
    </source>
</reference>
<dbReference type="EMBL" id="VIVQ01000001">
    <property type="protein sequence ID" value="TWE12567.1"/>
    <property type="molecule type" value="Genomic_DNA"/>
</dbReference>
<evidence type="ECO:0000259" key="1">
    <source>
        <dbReference type="Pfam" id="PF06114"/>
    </source>
</evidence>
<comment type="caution">
    <text evidence="2">The sequence shown here is derived from an EMBL/GenBank/DDBJ whole genome shotgun (WGS) entry which is preliminary data.</text>
</comment>
<accession>A0A561EAF1</accession>
<dbReference type="InterPro" id="IPR010359">
    <property type="entry name" value="IrrE_HExxH"/>
</dbReference>
<evidence type="ECO:0000313" key="2">
    <source>
        <dbReference type="EMBL" id="TWE12567.1"/>
    </source>
</evidence>
<dbReference type="OrthoDB" id="9794834at2"/>
<dbReference type="RefSeq" id="WP_145226665.1">
    <property type="nucleotide sequence ID" value="NZ_VIVQ01000001.1"/>
</dbReference>
<dbReference type="Gene3D" id="1.10.10.2910">
    <property type="match status" value="1"/>
</dbReference>
<gene>
    <name evidence="2" type="ORF">BKA23_1380</name>
</gene>
<organism evidence="2 3">
    <name type="scientific">Rudaeicoccus suwonensis</name>
    <dbReference type="NCBI Taxonomy" id="657409"/>
    <lineage>
        <taxon>Bacteria</taxon>
        <taxon>Bacillati</taxon>
        <taxon>Actinomycetota</taxon>
        <taxon>Actinomycetes</taxon>
        <taxon>Micrococcales</taxon>
        <taxon>Dermacoccaceae</taxon>
        <taxon>Rudaeicoccus</taxon>
    </lineage>
</organism>
<feature type="domain" description="IrrE N-terminal-like" evidence="1">
    <location>
        <begin position="78"/>
        <end position="176"/>
    </location>
</feature>
<dbReference type="InterPro" id="IPR052345">
    <property type="entry name" value="Rad_response_metalloprotease"/>
</dbReference>
<sequence>MKTINTTHATSTSPLASLRAMTPRCHMSFDDTKALAERQAARLVQLLGEGGISGHGIDEADLARMPRIRVVHEVLSSTGMTFWNGHEWVIALNQEDSLARQRFTLLHEFKHIIDHGADKRLYRSRWEAERAADYFAGTVLVPKRELKHVFCNLTQNVNQLATHFGVSQQAIQVRLEQTGLVDPTTKRTERCARPVSRLPWQPQQFRTIQMNGART</sequence>